<organism evidence="1 2">
    <name type="scientific">Puccinia graminis f. sp. tritici</name>
    <dbReference type="NCBI Taxonomy" id="56615"/>
    <lineage>
        <taxon>Eukaryota</taxon>
        <taxon>Fungi</taxon>
        <taxon>Dikarya</taxon>
        <taxon>Basidiomycota</taxon>
        <taxon>Pucciniomycotina</taxon>
        <taxon>Pucciniomycetes</taxon>
        <taxon>Pucciniales</taxon>
        <taxon>Pucciniaceae</taxon>
        <taxon>Puccinia</taxon>
    </lineage>
</organism>
<sequence>MDPNLIISPLAADDYLFLTPSQLNTVLHKGKASQATSLIYNADQLNKIAHSCLIDTGLLQPLRCQISSRSACLRLSCHSASRPLQCFPQGCETLDRLIQLETIPSTPRTRTPNDHQHINDLVFFPSVYIALAYGLPIRFHDPSCSSRIPTRRPAATLRRPFSP</sequence>
<evidence type="ECO:0000313" key="2">
    <source>
        <dbReference type="Proteomes" id="UP000324748"/>
    </source>
</evidence>
<dbReference type="AlphaFoldDB" id="A0A5B0LKK4"/>
<proteinExistence type="predicted"/>
<name>A0A5B0LKK4_PUCGR</name>
<evidence type="ECO:0000313" key="1">
    <source>
        <dbReference type="EMBL" id="KAA1064779.1"/>
    </source>
</evidence>
<keyword evidence="2" id="KW-1185">Reference proteome</keyword>
<reference evidence="1 2" key="1">
    <citation type="submission" date="2019-05" db="EMBL/GenBank/DDBJ databases">
        <title>Emergence of the Ug99 lineage of the wheat stem rust pathogen through somatic hybridization.</title>
        <authorList>
            <person name="Li F."/>
            <person name="Upadhyaya N.M."/>
            <person name="Sperschneider J."/>
            <person name="Matny O."/>
            <person name="Nguyen-Phuc H."/>
            <person name="Mago R."/>
            <person name="Raley C."/>
            <person name="Miller M.E."/>
            <person name="Silverstein K.A.T."/>
            <person name="Henningsen E."/>
            <person name="Hirsch C.D."/>
            <person name="Visser B."/>
            <person name="Pretorius Z.A."/>
            <person name="Steffenson B.J."/>
            <person name="Schwessinger B."/>
            <person name="Dodds P.N."/>
            <person name="Figueroa M."/>
        </authorList>
    </citation>
    <scope>NUCLEOTIDE SEQUENCE [LARGE SCALE GENOMIC DNA]</scope>
    <source>
        <strain evidence="1">21-0</strain>
    </source>
</reference>
<comment type="caution">
    <text evidence="1">The sequence shown here is derived from an EMBL/GenBank/DDBJ whole genome shotgun (WGS) entry which is preliminary data.</text>
</comment>
<dbReference type="Proteomes" id="UP000324748">
    <property type="component" value="Unassembled WGS sequence"/>
</dbReference>
<dbReference type="EMBL" id="VSWC01000197">
    <property type="protein sequence ID" value="KAA1064779.1"/>
    <property type="molecule type" value="Genomic_DNA"/>
</dbReference>
<gene>
    <name evidence="1" type="ORF">PGT21_014567</name>
</gene>
<protein>
    <submittedName>
        <fullName evidence="1">Uncharacterized protein</fullName>
    </submittedName>
</protein>
<accession>A0A5B0LKK4</accession>